<comment type="similarity">
    <text evidence="1">Belongs to the membrane fusion protein (MFP) (TC 8.A.1) family.</text>
</comment>
<dbReference type="EMBL" id="PYNF01000033">
    <property type="protein sequence ID" value="PSU92530.1"/>
    <property type="molecule type" value="Genomic_DNA"/>
</dbReference>
<gene>
    <name evidence="3" type="ORF">C9J27_22340</name>
</gene>
<organism evidence="3 4">
    <name type="scientific">Photobacterium kishitanii</name>
    <dbReference type="NCBI Taxonomy" id="318456"/>
    <lineage>
        <taxon>Bacteria</taxon>
        <taxon>Pseudomonadati</taxon>
        <taxon>Pseudomonadota</taxon>
        <taxon>Gammaproteobacteria</taxon>
        <taxon>Vibrionales</taxon>
        <taxon>Vibrionaceae</taxon>
        <taxon>Photobacterium</taxon>
    </lineage>
</organism>
<dbReference type="InterPro" id="IPR050739">
    <property type="entry name" value="MFP"/>
</dbReference>
<dbReference type="PANTHER" id="PTHR30386">
    <property type="entry name" value="MEMBRANE FUSION SUBUNIT OF EMRAB-TOLC MULTIDRUG EFFLUX PUMP"/>
    <property type="match status" value="1"/>
</dbReference>
<protein>
    <submittedName>
        <fullName evidence="3">HlyD family secretion protein</fullName>
    </submittedName>
</protein>
<dbReference type="eggNOG" id="COG1566">
    <property type="taxonomic scope" value="Bacteria"/>
</dbReference>
<evidence type="ECO:0000313" key="3">
    <source>
        <dbReference type="EMBL" id="PSU92530.1"/>
    </source>
</evidence>
<accession>A0A0B7JDS8</accession>
<evidence type="ECO:0000313" key="4">
    <source>
        <dbReference type="Proteomes" id="UP000241426"/>
    </source>
</evidence>
<name>A0A0B7JDS8_9GAMM</name>
<proteinExistence type="inferred from homology"/>
<dbReference type="SUPFAM" id="SSF111369">
    <property type="entry name" value="HlyD-like secretion proteins"/>
    <property type="match status" value="2"/>
</dbReference>
<dbReference type="Pfam" id="PF25917">
    <property type="entry name" value="BSH_RND"/>
    <property type="match status" value="1"/>
</dbReference>
<comment type="caution">
    <text evidence="3">The sequence shown here is derived from an EMBL/GenBank/DDBJ whole genome shotgun (WGS) entry which is preliminary data.</text>
</comment>
<evidence type="ECO:0000259" key="2">
    <source>
        <dbReference type="Pfam" id="PF25917"/>
    </source>
</evidence>
<dbReference type="Gene3D" id="2.40.30.170">
    <property type="match status" value="1"/>
</dbReference>
<evidence type="ECO:0000256" key="1">
    <source>
        <dbReference type="ARBA" id="ARBA00009477"/>
    </source>
</evidence>
<dbReference type="RefSeq" id="WP_036791252.1">
    <property type="nucleotide sequence ID" value="NZ_JAUZMX010000002.1"/>
</dbReference>
<feature type="domain" description="Multidrug resistance protein MdtA-like barrel-sandwich hybrid" evidence="2">
    <location>
        <begin position="72"/>
        <end position="270"/>
    </location>
</feature>
<accession>A0A2T3KBZ9</accession>
<dbReference type="GeneID" id="29945457"/>
<dbReference type="AlphaFoldDB" id="A0A0B7JDS8"/>
<reference evidence="3 4" key="1">
    <citation type="submission" date="2018-01" db="EMBL/GenBank/DDBJ databases">
        <title>Whole genome sequencing of Histamine producing bacteria.</title>
        <authorList>
            <person name="Butler K."/>
        </authorList>
    </citation>
    <scope>NUCLEOTIDE SEQUENCE [LARGE SCALE GENOMIC DNA]</scope>
    <source>
        <strain evidence="3 4">FS-7.2</strain>
    </source>
</reference>
<dbReference type="Proteomes" id="UP000241426">
    <property type="component" value="Unassembled WGS sequence"/>
</dbReference>
<sequence length="407" mass="45034">MLEGLAVWALFIYLLRLVGMPWNKFTQSFAYIGGGSWLVFVWFGLITYAPMDLSGGSLVQSPHVQLRPASTTINGRVKAIYVEPNSQVTQGQLIYELEAEPYTIALNKALASLDSAKVARDMAEQNIAMAQASETAAVKDIDIATKQLSVADADYRLKNTMLARYVKQNSVVKHTVTASMLDEQRTAVAVAKSQQVMLNSQIEKAHIAVKKARLGIEKAQLSLNSREVDIVTAQENVAKAQWDLDNTKVYAPADGFVTNFIMREGQFVGSIPRIQMYTDEKYVLMRVNHQAIRNVKSGQMAEFSSAVYPGKVFAAEVEGIVEATGESQGNLIGRETNVHQMTGANIANKHHFVRLKLYETEGYDIPVGSVGLAWVSAEKPISFLGFLDVIRGIIIRMKAQVFYVWSM</sequence>
<dbReference type="Gene3D" id="2.40.50.100">
    <property type="match status" value="1"/>
</dbReference>
<dbReference type="InterPro" id="IPR058625">
    <property type="entry name" value="MdtA-like_BSH"/>
</dbReference>